<comment type="caution">
    <text evidence="1">The sequence shown here is derived from an EMBL/GenBank/DDBJ whole genome shotgun (WGS) entry which is preliminary data.</text>
</comment>
<dbReference type="EMBL" id="LAZR01028849">
    <property type="protein sequence ID" value="KKL61341.1"/>
    <property type="molecule type" value="Genomic_DNA"/>
</dbReference>
<gene>
    <name evidence="1" type="ORF">LCGC14_2196220</name>
</gene>
<sequence length="94" mass="10376">MSKRPKPMMEEGYSVIGYMCLTDFECELGMACGGNTVYPSENNLRKHRKCVPECGIAKVEVIGLETIQEADFSAYDALDEKGHAPNGNKPMCIL</sequence>
<organism evidence="1">
    <name type="scientific">marine sediment metagenome</name>
    <dbReference type="NCBI Taxonomy" id="412755"/>
    <lineage>
        <taxon>unclassified sequences</taxon>
        <taxon>metagenomes</taxon>
        <taxon>ecological metagenomes</taxon>
    </lineage>
</organism>
<reference evidence="1" key="1">
    <citation type="journal article" date="2015" name="Nature">
        <title>Complex archaea that bridge the gap between prokaryotes and eukaryotes.</title>
        <authorList>
            <person name="Spang A."/>
            <person name="Saw J.H."/>
            <person name="Jorgensen S.L."/>
            <person name="Zaremba-Niedzwiedzka K."/>
            <person name="Martijn J."/>
            <person name="Lind A.E."/>
            <person name="van Eijk R."/>
            <person name="Schleper C."/>
            <person name="Guy L."/>
            <person name="Ettema T.J."/>
        </authorList>
    </citation>
    <scope>NUCLEOTIDE SEQUENCE</scope>
</reference>
<dbReference type="AlphaFoldDB" id="A0A0F9E580"/>
<evidence type="ECO:0000313" key="1">
    <source>
        <dbReference type="EMBL" id="KKL61341.1"/>
    </source>
</evidence>
<name>A0A0F9E580_9ZZZZ</name>
<accession>A0A0F9E580</accession>
<proteinExistence type="predicted"/>
<protein>
    <submittedName>
        <fullName evidence="1">Uncharacterized protein</fullName>
    </submittedName>
</protein>